<accession>A0AAV4MS34</accession>
<protein>
    <submittedName>
        <fullName evidence="1">Uncharacterized protein</fullName>
    </submittedName>
</protein>
<proteinExistence type="predicted"/>
<dbReference type="EMBL" id="BPLQ01000719">
    <property type="protein sequence ID" value="GIX74262.1"/>
    <property type="molecule type" value="Genomic_DNA"/>
</dbReference>
<name>A0AAV4MS34_9ARAC</name>
<evidence type="ECO:0000313" key="1">
    <source>
        <dbReference type="EMBL" id="GIX74262.1"/>
    </source>
</evidence>
<organism evidence="1 2">
    <name type="scientific">Caerostris darwini</name>
    <dbReference type="NCBI Taxonomy" id="1538125"/>
    <lineage>
        <taxon>Eukaryota</taxon>
        <taxon>Metazoa</taxon>
        <taxon>Ecdysozoa</taxon>
        <taxon>Arthropoda</taxon>
        <taxon>Chelicerata</taxon>
        <taxon>Arachnida</taxon>
        <taxon>Araneae</taxon>
        <taxon>Araneomorphae</taxon>
        <taxon>Entelegynae</taxon>
        <taxon>Araneoidea</taxon>
        <taxon>Araneidae</taxon>
        <taxon>Caerostris</taxon>
    </lineage>
</organism>
<sequence>MRGDSLPLLCLLKSNSPQLPDLILAFKSSFGNLLSGGDITLEYVFCSNEVLVKINTHTFAYKESSLSIRNYFFEITTLLPLSAVNYELNIRPSADAGRFSAIVVSAEEQFTTTPRSHSRAQKLSGQSSFLWCYYTRVRVLSNGLVSFAGITEHLLTTKDSED</sequence>
<dbReference type="AlphaFoldDB" id="A0AAV4MS34"/>
<evidence type="ECO:0000313" key="2">
    <source>
        <dbReference type="Proteomes" id="UP001054837"/>
    </source>
</evidence>
<gene>
    <name evidence="1" type="ORF">CDAR_505011</name>
</gene>
<keyword evidence="2" id="KW-1185">Reference proteome</keyword>
<comment type="caution">
    <text evidence="1">The sequence shown here is derived from an EMBL/GenBank/DDBJ whole genome shotgun (WGS) entry which is preliminary data.</text>
</comment>
<reference evidence="1 2" key="1">
    <citation type="submission" date="2021-06" db="EMBL/GenBank/DDBJ databases">
        <title>Caerostris darwini draft genome.</title>
        <authorList>
            <person name="Kono N."/>
            <person name="Arakawa K."/>
        </authorList>
    </citation>
    <scope>NUCLEOTIDE SEQUENCE [LARGE SCALE GENOMIC DNA]</scope>
</reference>
<dbReference type="Proteomes" id="UP001054837">
    <property type="component" value="Unassembled WGS sequence"/>
</dbReference>